<dbReference type="InterPro" id="IPR002104">
    <property type="entry name" value="Integrase_catalytic"/>
</dbReference>
<proteinExistence type="inferred from homology"/>
<feature type="domain" description="Core-binding (CB)" evidence="7">
    <location>
        <begin position="74"/>
        <end position="162"/>
    </location>
</feature>
<dbReference type="Pfam" id="PF00589">
    <property type="entry name" value="Phage_integrase"/>
    <property type="match status" value="1"/>
</dbReference>
<dbReference type="InterPro" id="IPR011010">
    <property type="entry name" value="DNA_brk_join_enz"/>
</dbReference>
<sequence>MASIRSDNRRDGTTAHRVYFRHSGQQTCITFEDPDAAEVFKTAVDQLGADRALALHRIERNPRGAATATTGPEMTVAQWVRHHIDHLTGVEQYTLDVYNRYLRNDIEPILGTVPLATLTEEDISAWVKWMATTPSSKTGRVVTPKTLRNKYGFLSGALGAAVGKHIGANPAAGRRLPRTTGTATAVDDDDDGDMRMLTRDEFDQLLAATTEPWRPLMEFLVYSGCRWGEAVALKPRHVDRKAGVVRIRQAWKKSSKGYQIGSTKTKRSRRDINVSSDVLDQLDYSHEWLFVNREGGPVRYQGFRRRVWDKAVGRAELVDPQPTPHDLRHTCASWMIAENVPLTVVSRHLGHENIQITADLYTDVDRTSFAAAAAAIRPAPRRPG</sequence>
<evidence type="ECO:0000256" key="4">
    <source>
        <dbReference type="PROSITE-ProRule" id="PRU01248"/>
    </source>
</evidence>
<dbReference type="PROSITE" id="PS51900">
    <property type="entry name" value="CB"/>
    <property type="match status" value="1"/>
</dbReference>
<feature type="domain" description="Tyr recombinase" evidence="6">
    <location>
        <begin position="192"/>
        <end position="374"/>
    </location>
</feature>
<comment type="caution">
    <text evidence="8">The sequence shown here is derived from an EMBL/GenBank/DDBJ whole genome shotgun (WGS) entry which is preliminary data.</text>
</comment>
<dbReference type="PANTHER" id="PTHR30349">
    <property type="entry name" value="PHAGE INTEGRASE-RELATED"/>
    <property type="match status" value="1"/>
</dbReference>
<evidence type="ECO:0000256" key="3">
    <source>
        <dbReference type="ARBA" id="ARBA00023172"/>
    </source>
</evidence>
<name>A0ABR5F9Y9_9MYCO</name>
<keyword evidence="2 4" id="KW-0238">DNA-binding</keyword>
<evidence type="ECO:0000313" key="9">
    <source>
        <dbReference type="Proteomes" id="UP000036464"/>
    </source>
</evidence>
<evidence type="ECO:0000313" key="8">
    <source>
        <dbReference type="EMBL" id="KLO25866.1"/>
    </source>
</evidence>
<feature type="region of interest" description="Disordered" evidence="5">
    <location>
        <begin position="171"/>
        <end position="190"/>
    </location>
</feature>
<evidence type="ECO:0000256" key="1">
    <source>
        <dbReference type="ARBA" id="ARBA00008857"/>
    </source>
</evidence>
<keyword evidence="3" id="KW-0233">DNA recombination</keyword>
<reference evidence="8 9" key="1">
    <citation type="submission" date="2015-05" db="EMBL/GenBank/DDBJ databases">
        <title>Genome sequence of Mycobacterium heraklionense Davo strain.</title>
        <authorList>
            <person name="Greninger A.L."/>
            <person name="Cunningham G."/>
            <person name="Miller S."/>
        </authorList>
    </citation>
    <scope>NUCLEOTIDE SEQUENCE [LARGE SCALE GENOMIC DNA]</scope>
    <source>
        <strain evidence="8 9">Davo</strain>
    </source>
</reference>
<accession>A0ABR5F9Y9</accession>
<comment type="similarity">
    <text evidence="1">Belongs to the 'phage' integrase family.</text>
</comment>
<dbReference type="InterPro" id="IPR010998">
    <property type="entry name" value="Integrase_recombinase_N"/>
</dbReference>
<keyword evidence="9" id="KW-1185">Reference proteome</keyword>
<gene>
    <name evidence="8" type="ORF">ABW16_21345</name>
</gene>
<dbReference type="Proteomes" id="UP000036464">
    <property type="component" value="Unassembled WGS sequence"/>
</dbReference>
<dbReference type="PROSITE" id="PS51898">
    <property type="entry name" value="TYR_RECOMBINASE"/>
    <property type="match status" value="1"/>
</dbReference>
<evidence type="ECO:0000259" key="7">
    <source>
        <dbReference type="PROSITE" id="PS51900"/>
    </source>
</evidence>
<dbReference type="InterPro" id="IPR044068">
    <property type="entry name" value="CB"/>
</dbReference>
<dbReference type="Gene3D" id="1.10.443.10">
    <property type="entry name" value="Intergrase catalytic core"/>
    <property type="match status" value="1"/>
</dbReference>
<dbReference type="SUPFAM" id="SSF56349">
    <property type="entry name" value="DNA breaking-rejoining enzymes"/>
    <property type="match status" value="1"/>
</dbReference>
<dbReference type="PANTHER" id="PTHR30349:SF64">
    <property type="entry name" value="PROPHAGE INTEGRASE INTD-RELATED"/>
    <property type="match status" value="1"/>
</dbReference>
<organism evidence="8 9">
    <name type="scientific">Mycolicibacter heraklionensis</name>
    <dbReference type="NCBI Taxonomy" id="512402"/>
    <lineage>
        <taxon>Bacteria</taxon>
        <taxon>Bacillati</taxon>
        <taxon>Actinomycetota</taxon>
        <taxon>Actinomycetes</taxon>
        <taxon>Mycobacteriales</taxon>
        <taxon>Mycobacteriaceae</taxon>
        <taxon>Mycolicibacter</taxon>
    </lineage>
</organism>
<dbReference type="InterPro" id="IPR013762">
    <property type="entry name" value="Integrase-like_cat_sf"/>
</dbReference>
<dbReference type="EMBL" id="LDPO01000027">
    <property type="protein sequence ID" value="KLO25866.1"/>
    <property type="molecule type" value="Genomic_DNA"/>
</dbReference>
<dbReference type="RefSeq" id="WP_047321204.1">
    <property type="nucleotide sequence ID" value="NZ_LDPO01000027.1"/>
</dbReference>
<dbReference type="Gene3D" id="1.10.150.130">
    <property type="match status" value="1"/>
</dbReference>
<dbReference type="CDD" id="cd01189">
    <property type="entry name" value="INT_ICEBs1_C_like"/>
    <property type="match status" value="1"/>
</dbReference>
<evidence type="ECO:0000256" key="2">
    <source>
        <dbReference type="ARBA" id="ARBA00023125"/>
    </source>
</evidence>
<evidence type="ECO:0000259" key="6">
    <source>
        <dbReference type="PROSITE" id="PS51898"/>
    </source>
</evidence>
<dbReference type="InterPro" id="IPR050090">
    <property type="entry name" value="Tyrosine_recombinase_XerCD"/>
</dbReference>
<protein>
    <submittedName>
        <fullName evidence="8">Integrase</fullName>
    </submittedName>
</protein>
<evidence type="ECO:0000256" key="5">
    <source>
        <dbReference type="SAM" id="MobiDB-lite"/>
    </source>
</evidence>